<feature type="short sequence motif" description="GXSXG" evidence="4">
    <location>
        <begin position="53"/>
        <end position="57"/>
    </location>
</feature>
<dbReference type="HOGENOM" id="CLU_034454_3_0_0"/>
<accession>I2F4E6</accession>
<dbReference type="InterPro" id="IPR050301">
    <property type="entry name" value="NTE"/>
</dbReference>
<dbReference type="KEGG" id="mpg:Theba_1094"/>
<evidence type="ECO:0000256" key="1">
    <source>
        <dbReference type="ARBA" id="ARBA00022801"/>
    </source>
</evidence>
<evidence type="ECO:0000256" key="2">
    <source>
        <dbReference type="ARBA" id="ARBA00022963"/>
    </source>
</evidence>
<keyword evidence="8" id="KW-1185">Reference proteome</keyword>
<dbReference type="InterPro" id="IPR016035">
    <property type="entry name" value="Acyl_Trfase/lysoPLipase"/>
</dbReference>
<keyword evidence="5" id="KW-0732">Signal</keyword>
<protein>
    <submittedName>
        <fullName evidence="7">Putative esterase of the alpha-beta hydrolase superfamily</fullName>
    </submittedName>
</protein>
<dbReference type="PROSITE" id="PS51635">
    <property type="entry name" value="PNPLA"/>
    <property type="match status" value="1"/>
</dbReference>
<reference evidence="7 8" key="1">
    <citation type="journal article" date="2012" name="Genome Biol. Evol.">
        <title>Genome Sequence of the Mesophilic Thermotogales Bacterium Mesotoga prima MesG1.Ag.4.2 Reveals the Largest Thermotogales Genome To Date.</title>
        <authorList>
            <person name="Zhaxybayeva O."/>
            <person name="Swithers K.S."/>
            <person name="Foght J."/>
            <person name="Green A.G."/>
            <person name="Bruce D."/>
            <person name="Detter C."/>
            <person name="Han S."/>
            <person name="Teshima H."/>
            <person name="Han J."/>
            <person name="Woyke T."/>
            <person name="Pitluck S."/>
            <person name="Nolan M."/>
            <person name="Ivanova N."/>
            <person name="Pati A."/>
            <person name="Land M.L."/>
            <person name="Dlutek M."/>
            <person name="Doolittle W.F."/>
            <person name="Noll K.M."/>
            <person name="Nesbo C.L."/>
        </authorList>
    </citation>
    <scope>NUCLEOTIDE SEQUENCE [LARGE SCALE GENOMIC DNA]</scope>
    <source>
        <strain evidence="8">mesG1.Ag.4.2</strain>
    </source>
</reference>
<dbReference type="GeneID" id="87106924"/>
<feature type="short sequence motif" description="GXGXXG" evidence="4">
    <location>
        <begin position="26"/>
        <end position="31"/>
    </location>
</feature>
<dbReference type="Proteomes" id="UP000002881">
    <property type="component" value="Chromosome"/>
</dbReference>
<feature type="chain" id="PRO_5003658517" evidence="5">
    <location>
        <begin position="22"/>
        <end position="448"/>
    </location>
</feature>
<name>I2F4E6_9BACT</name>
<dbReference type="Pfam" id="PF01734">
    <property type="entry name" value="Patatin"/>
    <property type="match status" value="1"/>
</dbReference>
<dbReference type="STRING" id="660470.Theba_1094"/>
<gene>
    <name evidence="7" type="ORF">Theba_1094</name>
</gene>
<dbReference type="GO" id="GO:0016787">
    <property type="term" value="F:hydrolase activity"/>
    <property type="evidence" value="ECO:0007669"/>
    <property type="project" value="UniProtKB-UniRule"/>
</dbReference>
<evidence type="ECO:0000259" key="6">
    <source>
        <dbReference type="PROSITE" id="PS51635"/>
    </source>
</evidence>
<dbReference type="PANTHER" id="PTHR14226:SF29">
    <property type="entry name" value="NEUROPATHY TARGET ESTERASE SWS"/>
    <property type="match status" value="1"/>
</dbReference>
<feature type="active site" description="Proton acceptor" evidence="4">
    <location>
        <position position="195"/>
    </location>
</feature>
<keyword evidence="1 4" id="KW-0378">Hydrolase</keyword>
<evidence type="ECO:0000256" key="3">
    <source>
        <dbReference type="ARBA" id="ARBA00023098"/>
    </source>
</evidence>
<keyword evidence="2 4" id="KW-0442">Lipid degradation</keyword>
<dbReference type="PANTHER" id="PTHR14226">
    <property type="entry name" value="NEUROPATHY TARGET ESTERASE/SWISS CHEESE D.MELANOGASTER"/>
    <property type="match status" value="1"/>
</dbReference>
<dbReference type="SUPFAM" id="SSF52151">
    <property type="entry name" value="FabD/lysophospholipase-like"/>
    <property type="match status" value="1"/>
</dbReference>
<dbReference type="InterPro" id="IPR002641">
    <property type="entry name" value="PNPLA_dom"/>
</dbReference>
<sequence length="448" mass="50089" precursor="true">MRKIVAIMLLFAVASTSMPVAVVFSGGGGRGAYEIGVYGALLDLGQDIEGIYGASVGALNAAGLISEGFEAARDLWCSMDYLELMNASPQLYELIQGNIAQLDTLELASAMRALTSNNGIDIEPLRNKMKELIAEEEVRESEIELGIVLYSLSEMKSYALYKASIPEGKLVDFVLASANFPAFTREEIDGEVFIDGGVYSNFPLFMAKERGHRDVVAVDLIGMYFGDSLAYVNMFTDGMDVTLIQPSEQFGTVMTFDSEVSKNYLICGYLDTMKAYEVLRGEKYFIFGDDDPLRDHFLSLDSESRIEALKLLGLDGVKGECAEYHYYRQFIPWLESTLKRPYMGTSKLVSSVLEEMADFLEVERVIAYSPSGLLGAVLAAYRAGDFRDERDLNYLTIYKRLLVFLEYLHWQKPFEAQSSAEFRSFQELFQSSVGLLEHTYSPRGHISH</sequence>
<dbReference type="GO" id="GO:0016042">
    <property type="term" value="P:lipid catabolic process"/>
    <property type="evidence" value="ECO:0007669"/>
    <property type="project" value="UniProtKB-UniRule"/>
</dbReference>
<keyword evidence="3 4" id="KW-0443">Lipid metabolism</keyword>
<feature type="signal peptide" evidence="5">
    <location>
        <begin position="1"/>
        <end position="21"/>
    </location>
</feature>
<proteinExistence type="predicted"/>
<dbReference type="AlphaFoldDB" id="I2F4E6"/>
<feature type="short sequence motif" description="DGA/G" evidence="4">
    <location>
        <begin position="195"/>
        <end position="197"/>
    </location>
</feature>
<evidence type="ECO:0000313" key="8">
    <source>
        <dbReference type="Proteomes" id="UP000002881"/>
    </source>
</evidence>
<evidence type="ECO:0000256" key="4">
    <source>
        <dbReference type="PROSITE-ProRule" id="PRU01161"/>
    </source>
</evidence>
<feature type="domain" description="PNPLA" evidence="6">
    <location>
        <begin position="22"/>
        <end position="208"/>
    </location>
</feature>
<dbReference type="eggNOG" id="COG1752">
    <property type="taxonomic scope" value="Bacteria"/>
</dbReference>
<evidence type="ECO:0000313" key="7">
    <source>
        <dbReference type="EMBL" id="AFK06799.1"/>
    </source>
</evidence>
<evidence type="ECO:0000256" key="5">
    <source>
        <dbReference type="SAM" id="SignalP"/>
    </source>
</evidence>
<dbReference type="EMBL" id="CP003532">
    <property type="protein sequence ID" value="AFK06799.1"/>
    <property type="molecule type" value="Genomic_DNA"/>
</dbReference>
<dbReference type="Gene3D" id="3.40.1090.10">
    <property type="entry name" value="Cytosolic phospholipase A2 catalytic domain"/>
    <property type="match status" value="2"/>
</dbReference>
<organism evidence="7 8">
    <name type="scientific">Mesotoga prima MesG1.Ag.4.2</name>
    <dbReference type="NCBI Taxonomy" id="660470"/>
    <lineage>
        <taxon>Bacteria</taxon>
        <taxon>Thermotogati</taxon>
        <taxon>Thermotogota</taxon>
        <taxon>Thermotogae</taxon>
        <taxon>Kosmotogales</taxon>
        <taxon>Kosmotogaceae</taxon>
        <taxon>Mesotoga</taxon>
    </lineage>
</organism>
<dbReference type="RefSeq" id="WP_014730797.1">
    <property type="nucleotide sequence ID" value="NC_017934.1"/>
</dbReference>
<feature type="active site" description="Nucleophile" evidence="4">
    <location>
        <position position="55"/>
    </location>
</feature>